<evidence type="ECO:0000313" key="6">
    <source>
        <dbReference type="Proteomes" id="UP000566819"/>
    </source>
</evidence>
<proteinExistence type="predicted"/>
<evidence type="ECO:0000256" key="2">
    <source>
        <dbReference type="ARBA" id="ARBA00022827"/>
    </source>
</evidence>
<evidence type="ECO:0000259" key="4">
    <source>
        <dbReference type="Pfam" id="PF01494"/>
    </source>
</evidence>
<dbReference type="PANTHER" id="PTHR46720:SF3">
    <property type="entry name" value="FAD-BINDING DOMAIN-CONTAINING PROTEIN-RELATED"/>
    <property type="match status" value="1"/>
</dbReference>
<evidence type="ECO:0000256" key="1">
    <source>
        <dbReference type="ARBA" id="ARBA00022630"/>
    </source>
</evidence>
<dbReference type="EMBL" id="JAAMPI010001340">
    <property type="protein sequence ID" value="KAF4625587.1"/>
    <property type="molecule type" value="Genomic_DNA"/>
</dbReference>
<keyword evidence="2" id="KW-0274">FAD</keyword>
<dbReference type="GO" id="GO:0044550">
    <property type="term" value="P:secondary metabolite biosynthetic process"/>
    <property type="evidence" value="ECO:0007669"/>
    <property type="project" value="TreeGrafter"/>
</dbReference>
<dbReference type="OrthoDB" id="417877at2759"/>
<dbReference type="Proteomes" id="UP000566819">
    <property type="component" value="Unassembled WGS sequence"/>
</dbReference>
<reference evidence="5 6" key="1">
    <citation type="submission" date="2020-03" db="EMBL/GenBank/DDBJ databases">
        <title>Draft Genome Sequence of Cudoniella acicularis.</title>
        <authorList>
            <person name="Buettner E."/>
            <person name="Kellner H."/>
        </authorList>
    </citation>
    <scope>NUCLEOTIDE SEQUENCE [LARGE SCALE GENOMIC DNA]</scope>
    <source>
        <strain evidence="5 6">DSM 108380</strain>
    </source>
</reference>
<dbReference type="InterPro" id="IPR036188">
    <property type="entry name" value="FAD/NAD-bd_sf"/>
</dbReference>
<dbReference type="PRINTS" id="PR00420">
    <property type="entry name" value="RNGMNOXGNASE"/>
</dbReference>
<keyword evidence="1" id="KW-0285">Flavoprotein</keyword>
<evidence type="ECO:0000313" key="5">
    <source>
        <dbReference type="EMBL" id="KAF4625587.1"/>
    </source>
</evidence>
<dbReference type="SUPFAM" id="SSF51905">
    <property type="entry name" value="FAD/NAD(P)-binding domain"/>
    <property type="match status" value="1"/>
</dbReference>
<keyword evidence="3" id="KW-0560">Oxidoreductase</keyword>
<evidence type="ECO:0000256" key="3">
    <source>
        <dbReference type="ARBA" id="ARBA00023002"/>
    </source>
</evidence>
<comment type="caution">
    <text evidence="5">The sequence shown here is derived from an EMBL/GenBank/DDBJ whole genome shotgun (WGS) entry which is preliminary data.</text>
</comment>
<dbReference type="InterPro" id="IPR002938">
    <property type="entry name" value="FAD-bd"/>
</dbReference>
<accession>A0A8H4VX83</accession>
<organism evidence="5 6">
    <name type="scientific">Cudoniella acicularis</name>
    <dbReference type="NCBI Taxonomy" id="354080"/>
    <lineage>
        <taxon>Eukaryota</taxon>
        <taxon>Fungi</taxon>
        <taxon>Dikarya</taxon>
        <taxon>Ascomycota</taxon>
        <taxon>Pezizomycotina</taxon>
        <taxon>Leotiomycetes</taxon>
        <taxon>Helotiales</taxon>
        <taxon>Tricladiaceae</taxon>
        <taxon>Cudoniella</taxon>
    </lineage>
</organism>
<dbReference type="GO" id="GO:0071949">
    <property type="term" value="F:FAD binding"/>
    <property type="evidence" value="ECO:0007669"/>
    <property type="project" value="InterPro"/>
</dbReference>
<gene>
    <name evidence="5" type="ORF">G7Y89_g12579</name>
</gene>
<keyword evidence="6" id="KW-1185">Reference proteome</keyword>
<dbReference type="Gene3D" id="3.50.50.60">
    <property type="entry name" value="FAD/NAD(P)-binding domain"/>
    <property type="match status" value="1"/>
</dbReference>
<dbReference type="GO" id="GO:0016491">
    <property type="term" value="F:oxidoreductase activity"/>
    <property type="evidence" value="ECO:0007669"/>
    <property type="project" value="UniProtKB-KW"/>
</dbReference>
<sequence length="147" mass="16361">MIELLLENADLRAYSQWDHEIDAPIYAKNRLCMIGDAAHAMTPWQGSGAGQAFEDVMALKALLKEVREPGQLNAAFKAYGEVRRPRTQKIVASSRGMGHIICRHGPSIGLDPDKILEALASRWGFIYRIDLKEHKKAAVESFLTSAK</sequence>
<dbReference type="InterPro" id="IPR051104">
    <property type="entry name" value="FAD_monoxygenase"/>
</dbReference>
<name>A0A8H4VX83_9HELO</name>
<dbReference type="Pfam" id="PF01494">
    <property type="entry name" value="FAD_binding_3"/>
    <property type="match status" value="1"/>
</dbReference>
<protein>
    <recommendedName>
        <fullName evidence="4">FAD-binding domain-containing protein</fullName>
    </recommendedName>
</protein>
<dbReference type="AlphaFoldDB" id="A0A8H4VX83"/>
<dbReference type="PANTHER" id="PTHR46720">
    <property type="entry name" value="HYDROXYLASE, PUTATIVE (AFU_ORTHOLOGUE AFUA_3G01460)-RELATED"/>
    <property type="match status" value="1"/>
</dbReference>
<feature type="domain" description="FAD-binding" evidence="4">
    <location>
        <begin position="23"/>
        <end position="93"/>
    </location>
</feature>